<proteinExistence type="predicted"/>
<dbReference type="AlphaFoldDB" id="K9WLA5"/>
<dbReference type="PANTHER" id="PTHR12526:SF510">
    <property type="entry name" value="D-INOSITOL 3-PHOSPHATE GLYCOSYLTRANSFERASE"/>
    <property type="match status" value="1"/>
</dbReference>
<dbReference type="RefSeq" id="WP_015184706.1">
    <property type="nucleotide sequence ID" value="NC_019738.1"/>
</dbReference>
<dbReference type="GO" id="GO:0016757">
    <property type="term" value="F:glycosyltransferase activity"/>
    <property type="evidence" value="ECO:0007669"/>
    <property type="project" value="UniProtKB-KW"/>
</dbReference>
<dbReference type="Pfam" id="PF00534">
    <property type="entry name" value="Glycos_transf_1"/>
    <property type="match status" value="1"/>
</dbReference>
<dbReference type="Proteomes" id="UP000010471">
    <property type="component" value="Chromosome"/>
</dbReference>
<dbReference type="Pfam" id="PF13439">
    <property type="entry name" value="Glyco_transf_4"/>
    <property type="match status" value="1"/>
</dbReference>
<evidence type="ECO:0000256" key="1">
    <source>
        <dbReference type="ARBA" id="ARBA00022676"/>
    </source>
</evidence>
<keyword evidence="6" id="KW-1185">Reference proteome</keyword>
<organism evidence="5 6">
    <name type="scientific">Allocoleopsis franciscana PCC 7113</name>
    <dbReference type="NCBI Taxonomy" id="1173027"/>
    <lineage>
        <taxon>Bacteria</taxon>
        <taxon>Bacillati</taxon>
        <taxon>Cyanobacteriota</taxon>
        <taxon>Cyanophyceae</taxon>
        <taxon>Coleofasciculales</taxon>
        <taxon>Coleofasciculaceae</taxon>
        <taxon>Allocoleopsis</taxon>
        <taxon>Allocoleopsis franciscana</taxon>
    </lineage>
</organism>
<evidence type="ECO:0000256" key="2">
    <source>
        <dbReference type="ARBA" id="ARBA00022679"/>
    </source>
</evidence>
<dbReference type="eggNOG" id="COG0438">
    <property type="taxonomic scope" value="Bacteria"/>
</dbReference>
<evidence type="ECO:0000313" key="6">
    <source>
        <dbReference type="Proteomes" id="UP000010471"/>
    </source>
</evidence>
<dbReference type="EMBL" id="CP003630">
    <property type="protein sequence ID" value="AFZ20571.1"/>
    <property type="molecule type" value="Genomic_DNA"/>
</dbReference>
<keyword evidence="2 5" id="KW-0808">Transferase</keyword>
<dbReference type="InterPro" id="IPR001296">
    <property type="entry name" value="Glyco_trans_1"/>
</dbReference>
<reference evidence="5 6" key="1">
    <citation type="submission" date="2012-06" db="EMBL/GenBank/DDBJ databases">
        <title>Finished chromosome of genome of Microcoleus sp. PCC 7113.</title>
        <authorList>
            <consortium name="US DOE Joint Genome Institute"/>
            <person name="Gugger M."/>
            <person name="Coursin T."/>
            <person name="Rippka R."/>
            <person name="Tandeau De Marsac N."/>
            <person name="Huntemann M."/>
            <person name="Wei C.-L."/>
            <person name="Han J."/>
            <person name="Detter J.C."/>
            <person name="Han C."/>
            <person name="Tapia R."/>
            <person name="Chen A."/>
            <person name="Kyrpides N."/>
            <person name="Mavromatis K."/>
            <person name="Markowitz V."/>
            <person name="Szeto E."/>
            <person name="Ivanova N."/>
            <person name="Pagani I."/>
            <person name="Pati A."/>
            <person name="Goodwin L."/>
            <person name="Nordberg H.P."/>
            <person name="Cantor M.N."/>
            <person name="Hua S.X."/>
            <person name="Woyke T."/>
            <person name="Kerfeld C.A."/>
        </authorList>
    </citation>
    <scope>NUCLEOTIDE SEQUENCE [LARGE SCALE GENOMIC DNA]</scope>
    <source>
        <strain evidence="5 6">PCC 7113</strain>
    </source>
</reference>
<dbReference type="CDD" id="cd03801">
    <property type="entry name" value="GT4_PimA-like"/>
    <property type="match status" value="1"/>
</dbReference>
<accession>K9WLA5</accession>
<dbReference type="Gene3D" id="3.40.50.2000">
    <property type="entry name" value="Glycogen Phosphorylase B"/>
    <property type="match status" value="2"/>
</dbReference>
<dbReference type="InterPro" id="IPR028098">
    <property type="entry name" value="Glyco_trans_4-like_N"/>
</dbReference>
<evidence type="ECO:0000259" key="3">
    <source>
        <dbReference type="Pfam" id="PF00534"/>
    </source>
</evidence>
<dbReference type="PANTHER" id="PTHR12526">
    <property type="entry name" value="GLYCOSYLTRANSFERASE"/>
    <property type="match status" value="1"/>
</dbReference>
<dbReference type="OrthoDB" id="516698at2"/>
<evidence type="ECO:0000313" key="5">
    <source>
        <dbReference type="EMBL" id="AFZ20571.1"/>
    </source>
</evidence>
<dbReference type="PATRIC" id="fig|1173027.3.peg.5444"/>
<name>K9WLA5_9CYAN</name>
<gene>
    <name evidence="5" type="ORF">Mic7113_4909</name>
</gene>
<feature type="domain" description="Glycosyl transferase family 1" evidence="3">
    <location>
        <begin position="192"/>
        <end position="350"/>
    </location>
</feature>
<protein>
    <submittedName>
        <fullName evidence="5">Glycosyltransferase</fullName>
    </submittedName>
</protein>
<feature type="domain" description="Glycosyltransferase subfamily 4-like N-terminal" evidence="4">
    <location>
        <begin position="14"/>
        <end position="183"/>
    </location>
</feature>
<sequence length="392" mass="44018">MKLCIVTPSVIKNDGQGRVNYEIVRELLQRNHQVTVVSSQLAPELQHNSQVNWISIPVKELPTQLVREVVFSWRSADWLRQHRQEFDLVIANGAVTSAGADVNMVSFVHRAWLSSPFHVSRVRRDFYGLYQWLYTFLNAHWERTAFRQAKVVVGVSQRIKRELVETGIPPKRIRVIPCGVNLQEFSPGSANRRLWGLPEDVPLALFAGDIRLNRKNLDTVLHALVNVPDLHLAVAGETEGSPYPEIAARLGLSQRVHFLGLQRGISELLRSVDVFVFPSRYEPFGLVVLEAMATGLPVITATTTGAAEIVTPESGIVLSDSEDVQALTQALLRLTRDPVLRYHMGHAARTVAQQHSWTDMAHSYVNLFEEIASHEAQVSPVWLKSNIPAFEL</sequence>
<keyword evidence="1" id="KW-0328">Glycosyltransferase</keyword>
<dbReference type="SUPFAM" id="SSF53756">
    <property type="entry name" value="UDP-Glycosyltransferase/glycogen phosphorylase"/>
    <property type="match status" value="1"/>
</dbReference>
<dbReference type="HOGENOM" id="CLU_009583_2_5_3"/>
<dbReference type="STRING" id="1173027.Mic7113_4909"/>
<dbReference type="KEGG" id="mic:Mic7113_4909"/>
<evidence type="ECO:0000259" key="4">
    <source>
        <dbReference type="Pfam" id="PF13439"/>
    </source>
</evidence>